<keyword evidence="7" id="KW-0999">Mitochondrion inner membrane</keyword>
<dbReference type="Proteomes" id="UP001151699">
    <property type="component" value="Chromosome X"/>
</dbReference>
<evidence type="ECO:0000256" key="6">
    <source>
        <dbReference type="ARBA" id="ARBA00022692"/>
    </source>
</evidence>
<evidence type="ECO:0000256" key="12">
    <source>
        <dbReference type="ARBA" id="ARBA00030212"/>
    </source>
</evidence>
<keyword evidence="9" id="KW-1133">Transmembrane helix</keyword>
<protein>
    <recommendedName>
        <fullName evidence="3">NADH dehydrogenase [ubiquinone] 1 beta subcomplex subunit 4</fullName>
    </recommendedName>
    <alternativeName>
        <fullName evidence="12">Complex I-B15</fullName>
    </alternativeName>
    <alternativeName>
        <fullName evidence="13">NADH-ubiquinone oxidoreductase B15 subunit</fullName>
    </alternativeName>
</protein>
<dbReference type="GO" id="GO:0005743">
    <property type="term" value="C:mitochondrial inner membrane"/>
    <property type="evidence" value="ECO:0007669"/>
    <property type="project" value="UniProtKB-SubCell"/>
</dbReference>
<reference evidence="14" key="1">
    <citation type="submission" date="2022-07" db="EMBL/GenBank/DDBJ databases">
        <authorList>
            <person name="Trinca V."/>
            <person name="Uliana J.V.C."/>
            <person name="Torres T.T."/>
            <person name="Ward R.J."/>
            <person name="Monesi N."/>
        </authorList>
    </citation>
    <scope>NUCLEOTIDE SEQUENCE</scope>
    <source>
        <strain evidence="14">HSMRA1968</strain>
        <tissue evidence="14">Whole embryos</tissue>
    </source>
</reference>
<accession>A0A9Q0MXX1</accession>
<evidence type="ECO:0000256" key="13">
    <source>
        <dbReference type="ARBA" id="ARBA00030987"/>
    </source>
</evidence>
<dbReference type="OrthoDB" id="5818798at2759"/>
<comment type="caution">
    <text evidence="14">The sequence shown here is derived from an EMBL/GenBank/DDBJ whole genome shotgun (WGS) entry which is preliminary data.</text>
</comment>
<evidence type="ECO:0000256" key="7">
    <source>
        <dbReference type="ARBA" id="ARBA00022792"/>
    </source>
</evidence>
<name>A0A9Q0MXX1_9DIPT</name>
<evidence type="ECO:0000256" key="1">
    <source>
        <dbReference type="ARBA" id="ARBA00004434"/>
    </source>
</evidence>
<evidence type="ECO:0000256" key="9">
    <source>
        <dbReference type="ARBA" id="ARBA00022989"/>
    </source>
</evidence>
<keyword evidence="5" id="KW-0679">Respiratory chain</keyword>
<evidence type="ECO:0000313" key="14">
    <source>
        <dbReference type="EMBL" id="KAJ6639923.1"/>
    </source>
</evidence>
<evidence type="ECO:0000256" key="10">
    <source>
        <dbReference type="ARBA" id="ARBA00023128"/>
    </source>
</evidence>
<organism evidence="14 15">
    <name type="scientific">Pseudolycoriella hygida</name>
    <dbReference type="NCBI Taxonomy" id="35572"/>
    <lineage>
        <taxon>Eukaryota</taxon>
        <taxon>Metazoa</taxon>
        <taxon>Ecdysozoa</taxon>
        <taxon>Arthropoda</taxon>
        <taxon>Hexapoda</taxon>
        <taxon>Insecta</taxon>
        <taxon>Pterygota</taxon>
        <taxon>Neoptera</taxon>
        <taxon>Endopterygota</taxon>
        <taxon>Diptera</taxon>
        <taxon>Nematocera</taxon>
        <taxon>Sciaroidea</taxon>
        <taxon>Sciaridae</taxon>
        <taxon>Pseudolycoriella</taxon>
    </lineage>
</organism>
<keyword evidence="8" id="KW-0249">Electron transport</keyword>
<evidence type="ECO:0000256" key="5">
    <source>
        <dbReference type="ARBA" id="ARBA00022660"/>
    </source>
</evidence>
<sequence length="94" mass="11213">MSSYEQSAEERRLLLERAQRRAVLRAEFLKQTTNPFVHGEGGNLYDPGYYRHQAMRVSLVDYFRPTSTTLHRNAKEHQYRTGQVAYKDRKFKFI</sequence>
<evidence type="ECO:0000256" key="11">
    <source>
        <dbReference type="ARBA" id="ARBA00023136"/>
    </source>
</evidence>
<dbReference type="PANTHER" id="PTHR15469">
    <property type="entry name" value="NADH-UBIQUINONE OXIDOREDUCTASE B15 SUBUNIT"/>
    <property type="match status" value="1"/>
</dbReference>
<evidence type="ECO:0000256" key="8">
    <source>
        <dbReference type="ARBA" id="ARBA00022982"/>
    </source>
</evidence>
<keyword evidence="11" id="KW-0472">Membrane</keyword>
<keyword evidence="15" id="KW-1185">Reference proteome</keyword>
<gene>
    <name evidence="14" type="ORF">Bhyg_12670</name>
</gene>
<keyword evidence="10" id="KW-0496">Mitochondrion</keyword>
<dbReference type="EMBL" id="WJQU01000003">
    <property type="protein sequence ID" value="KAJ6639923.1"/>
    <property type="molecule type" value="Genomic_DNA"/>
</dbReference>
<dbReference type="Pfam" id="PF07225">
    <property type="entry name" value="NDUF_B4"/>
    <property type="match status" value="1"/>
</dbReference>
<evidence type="ECO:0000256" key="3">
    <source>
        <dbReference type="ARBA" id="ARBA00018681"/>
    </source>
</evidence>
<dbReference type="AlphaFoldDB" id="A0A9Q0MXX1"/>
<dbReference type="PANTHER" id="PTHR15469:SF0">
    <property type="entry name" value="NADH DEHYDROGENASE [UBIQUINONE] 1 BETA SUBCOMPLEX SUBUNIT 4"/>
    <property type="match status" value="1"/>
</dbReference>
<comment type="subcellular location">
    <subcellularLocation>
        <location evidence="1">Mitochondrion inner membrane</location>
        <topology evidence="1">Single-pass membrane protein</topology>
    </subcellularLocation>
</comment>
<evidence type="ECO:0000256" key="4">
    <source>
        <dbReference type="ARBA" id="ARBA00022448"/>
    </source>
</evidence>
<proteinExistence type="inferred from homology"/>
<dbReference type="InterPro" id="IPR009866">
    <property type="entry name" value="NADH_UbQ_OxRdtase_NDUFB4_su"/>
</dbReference>
<evidence type="ECO:0000313" key="15">
    <source>
        <dbReference type="Proteomes" id="UP001151699"/>
    </source>
</evidence>
<evidence type="ECO:0000256" key="2">
    <source>
        <dbReference type="ARBA" id="ARBA00007260"/>
    </source>
</evidence>
<keyword evidence="4" id="KW-0813">Transport</keyword>
<comment type="similarity">
    <text evidence="2">Belongs to the complex I NDUFB4 subunit family.</text>
</comment>
<keyword evidence="6" id="KW-0812">Transmembrane</keyword>